<dbReference type="RefSeq" id="WP_132006966.1">
    <property type="nucleotide sequence ID" value="NZ_JBHUNN010000001.1"/>
</dbReference>
<comment type="caution">
    <text evidence="3">The sequence shown here is derived from an EMBL/GenBank/DDBJ whole genome shotgun (WGS) entry which is preliminary data.</text>
</comment>
<accession>A0A4R2GS10</accession>
<dbReference type="AlphaFoldDB" id="A0A4R2GS10"/>
<protein>
    <submittedName>
        <fullName evidence="3">Fatty-acyl-CoA synthase</fullName>
    </submittedName>
</protein>
<evidence type="ECO:0000313" key="3">
    <source>
        <dbReference type="EMBL" id="TCO12696.1"/>
    </source>
</evidence>
<dbReference type="InterPro" id="IPR045851">
    <property type="entry name" value="AMP-bd_C_sf"/>
</dbReference>
<dbReference type="PANTHER" id="PTHR43767:SF1">
    <property type="entry name" value="NONRIBOSOMAL PEPTIDE SYNTHASE PES1 (EUROFUNG)-RELATED"/>
    <property type="match status" value="1"/>
</dbReference>
<evidence type="ECO:0000259" key="2">
    <source>
        <dbReference type="Pfam" id="PF13193"/>
    </source>
</evidence>
<gene>
    <name evidence="3" type="ORF">EV666_10819</name>
</gene>
<dbReference type="Gene3D" id="3.40.50.12780">
    <property type="entry name" value="N-terminal domain of ligase-like"/>
    <property type="match status" value="1"/>
</dbReference>
<keyword evidence="4" id="KW-1185">Reference proteome</keyword>
<reference evidence="3 4" key="1">
    <citation type="submission" date="2019-03" db="EMBL/GenBank/DDBJ databases">
        <title>Genomic Encyclopedia of Type Strains, Phase IV (KMG-IV): sequencing the most valuable type-strain genomes for metagenomic binning, comparative biology and taxonomic classification.</title>
        <authorList>
            <person name="Goeker M."/>
        </authorList>
    </citation>
    <scope>NUCLEOTIDE SEQUENCE [LARGE SCALE GENOMIC DNA]</scope>
    <source>
        <strain evidence="3 4">DSM 22958</strain>
    </source>
</reference>
<dbReference type="PROSITE" id="PS00455">
    <property type="entry name" value="AMP_BINDING"/>
    <property type="match status" value="1"/>
</dbReference>
<dbReference type="OrthoDB" id="9803968at2"/>
<feature type="domain" description="AMP-binding enzyme C-terminal" evidence="2">
    <location>
        <begin position="428"/>
        <end position="504"/>
    </location>
</feature>
<dbReference type="InterPro" id="IPR000873">
    <property type="entry name" value="AMP-dep_synth/lig_dom"/>
</dbReference>
<dbReference type="PANTHER" id="PTHR43767">
    <property type="entry name" value="LONG-CHAIN-FATTY-ACID--COA LIGASE"/>
    <property type="match status" value="1"/>
</dbReference>
<organism evidence="3 4">
    <name type="scientific">Camelimonas lactis</name>
    <dbReference type="NCBI Taxonomy" id="659006"/>
    <lineage>
        <taxon>Bacteria</taxon>
        <taxon>Pseudomonadati</taxon>
        <taxon>Pseudomonadota</taxon>
        <taxon>Alphaproteobacteria</taxon>
        <taxon>Hyphomicrobiales</taxon>
        <taxon>Chelatococcaceae</taxon>
        <taxon>Camelimonas</taxon>
    </lineage>
</organism>
<dbReference type="InterPro" id="IPR020845">
    <property type="entry name" value="AMP-binding_CS"/>
</dbReference>
<dbReference type="SUPFAM" id="SSF56801">
    <property type="entry name" value="Acetyl-CoA synthetase-like"/>
    <property type="match status" value="1"/>
</dbReference>
<evidence type="ECO:0000259" key="1">
    <source>
        <dbReference type="Pfam" id="PF00501"/>
    </source>
</evidence>
<dbReference type="Gene3D" id="3.30.300.30">
    <property type="match status" value="1"/>
</dbReference>
<dbReference type="InterPro" id="IPR042099">
    <property type="entry name" value="ANL_N_sf"/>
</dbReference>
<dbReference type="InterPro" id="IPR050237">
    <property type="entry name" value="ATP-dep_AMP-bd_enzyme"/>
</dbReference>
<dbReference type="Proteomes" id="UP000294881">
    <property type="component" value="Unassembled WGS sequence"/>
</dbReference>
<sequence>MNAHSGTAPAYGGVLALAASGLTVGGLFAAEASRGPERPALQHEGRLLSYGTLNARVNRLAATLAAHGCVRGDRVAIFAENRPEYVELQLAAAKLGLIVACQNWRLAQEELEHCLSLVAPRLTFVSERHAPMLQGLNCDPGKVLVFGEAYERLLDAHPDHEPPADVAAPEDGLVILYTSGTTGLPKGAVISQRAMIARSLIGQIDSTFIPGATFIAWAPMFHMVSTDNMLATLMTGGKVVVIDGFQPDAIVAAAAGENIGWLQVMPGTVEQMLSELKTTGLRPARLGSVGCMADLVPRQQIAELTDLLQAPYINSFGSTETGSPPASRNLLPPGHAPARLPKLQNSLCRIRLVDPDDRDVADGEPGELAFRGPTLFSGYWRVPEEKDFHGGWFHMGDVFVRNPDGGLEFVDRRKYLIKSGGENIYPAEIERVLLASPRIAEAVVVRQADARWGEVPVAFVVANDQTLTGEEVIAMCRGKIAGYKLPKRVRFVSDAELPRSTTGKIKRHELEDVLRAEAAG</sequence>
<evidence type="ECO:0000313" key="4">
    <source>
        <dbReference type="Proteomes" id="UP000294881"/>
    </source>
</evidence>
<dbReference type="Pfam" id="PF00501">
    <property type="entry name" value="AMP-binding"/>
    <property type="match status" value="1"/>
</dbReference>
<name>A0A4R2GS10_9HYPH</name>
<dbReference type="Pfam" id="PF13193">
    <property type="entry name" value="AMP-binding_C"/>
    <property type="match status" value="1"/>
</dbReference>
<feature type="domain" description="AMP-dependent synthetase/ligase" evidence="1">
    <location>
        <begin position="29"/>
        <end position="380"/>
    </location>
</feature>
<proteinExistence type="predicted"/>
<dbReference type="InterPro" id="IPR025110">
    <property type="entry name" value="AMP-bd_C"/>
</dbReference>
<dbReference type="EMBL" id="SLWL01000008">
    <property type="protein sequence ID" value="TCO12696.1"/>
    <property type="molecule type" value="Genomic_DNA"/>
</dbReference>
<dbReference type="GO" id="GO:0016878">
    <property type="term" value="F:acid-thiol ligase activity"/>
    <property type="evidence" value="ECO:0007669"/>
    <property type="project" value="UniProtKB-ARBA"/>
</dbReference>